<evidence type="ECO:0000259" key="7">
    <source>
        <dbReference type="Pfam" id="PF00135"/>
    </source>
</evidence>
<keyword evidence="5" id="KW-0325">Glycoprotein</keyword>
<reference evidence="8" key="1">
    <citation type="journal article" date="2014" name="BMC Genomics">
        <title>Characterizing the developmental transcriptome of the oriental fruit fly, Bactrocera dorsalis (Diptera: Tephritidae) through comparative genomic analysis with Drosophila melanogaster utilizing modENCODE datasets.</title>
        <authorList>
            <person name="Geib S.M."/>
            <person name="Calla B."/>
            <person name="Hall B."/>
            <person name="Hou S."/>
            <person name="Manoukis N.C."/>
        </authorList>
    </citation>
    <scope>NUCLEOTIDE SEQUENCE</scope>
    <source>
        <strain evidence="8">Punador</strain>
    </source>
</reference>
<evidence type="ECO:0000256" key="5">
    <source>
        <dbReference type="ARBA" id="ARBA00023180"/>
    </source>
</evidence>
<dbReference type="FunFam" id="3.40.50.1820:FF:000155">
    <property type="entry name" value="Carboxylic ester hydrolase"/>
    <property type="match status" value="1"/>
</dbReference>
<dbReference type="InterPro" id="IPR002018">
    <property type="entry name" value="CarbesteraseB"/>
</dbReference>
<dbReference type="EMBL" id="GAKP01005130">
    <property type="protein sequence ID" value="JAC53822.1"/>
    <property type="molecule type" value="Transcribed_RNA"/>
</dbReference>
<evidence type="ECO:0000256" key="6">
    <source>
        <dbReference type="RuleBase" id="RU361235"/>
    </source>
</evidence>
<protein>
    <recommendedName>
        <fullName evidence="6">Carboxylic ester hydrolase</fullName>
        <ecNumber evidence="6">3.1.1.-</ecNumber>
    </recommendedName>
</protein>
<sequence length="549" mass="62660">MKIQIWNIIGIAFVAASLNYAFAIQVNTSLGKILGTTLKSRLGADFYAFRGIRYAQSPVGELRFQNPKPYPAWKPTVLDATEDGPMCPQVTKNITDLSEDCLRLNIYSKDLYAKKPVVVYLHPGGFYSGSGQSKNFAGPENFMDRDIVLVTLNYRLGTLGFLALGSAEAPGNAGLKDQVEALRWIQSHISNFGGDPNSVTLFGYSAGSFSIGLHLMSPMSKGLFHRGIMMSASPLGQFDYETRQKRLSDRQAELLNCPKEPSSELVKCLKKKSMMDFVNTSAQMFDFNWNPILNWLPVIEEDFGQERFLLENPYKTIQSSNFQRVPIIIGITEHEFVGGAYHIQKNETTRRWFNEEFEKYAPIVLLYERDTLRSRSISKTMRSKYLANATLELPNTIDSFGKLYSDGIIGFEYHRFLDLISRLTTVYTYLFTYKGRYSHSPLNKEVYGAVHHDELLYLFHVPVMTPLFKKTDPENVVIENLTRMWAEFAKNGDPNKATDEYLKDIKWPPYTEDKKSYLVIGKDLNIEEGGIFTQRFQIWDELFPVPKFA</sequence>
<proteinExistence type="inferred from homology"/>
<dbReference type="AlphaFoldDB" id="A0A034WHL8"/>
<dbReference type="OrthoDB" id="19653at2759"/>
<organism evidence="8">
    <name type="scientific">Bactrocera dorsalis</name>
    <name type="common">Oriental fruit fly</name>
    <name type="synonym">Dacus dorsalis</name>
    <dbReference type="NCBI Taxonomy" id="27457"/>
    <lineage>
        <taxon>Eukaryota</taxon>
        <taxon>Metazoa</taxon>
        <taxon>Ecdysozoa</taxon>
        <taxon>Arthropoda</taxon>
        <taxon>Hexapoda</taxon>
        <taxon>Insecta</taxon>
        <taxon>Pterygota</taxon>
        <taxon>Neoptera</taxon>
        <taxon>Endopterygota</taxon>
        <taxon>Diptera</taxon>
        <taxon>Brachycera</taxon>
        <taxon>Muscomorpha</taxon>
        <taxon>Tephritoidea</taxon>
        <taxon>Tephritidae</taxon>
        <taxon>Bactrocera</taxon>
        <taxon>Bactrocera</taxon>
    </lineage>
</organism>
<feature type="domain" description="Carboxylesterase type B" evidence="7">
    <location>
        <begin position="25"/>
        <end position="539"/>
    </location>
</feature>
<gene>
    <name evidence="8" type="primary">EST6</name>
</gene>
<dbReference type="InterPro" id="IPR019826">
    <property type="entry name" value="Carboxylesterase_B_AS"/>
</dbReference>
<keyword evidence="3 6" id="KW-0378">Hydrolase</keyword>
<dbReference type="PROSITE" id="PS00122">
    <property type="entry name" value="CARBOXYLESTERASE_B_1"/>
    <property type="match status" value="1"/>
</dbReference>
<dbReference type="Pfam" id="PF00135">
    <property type="entry name" value="COesterase"/>
    <property type="match status" value="1"/>
</dbReference>
<evidence type="ECO:0000256" key="2">
    <source>
        <dbReference type="ARBA" id="ARBA00022487"/>
    </source>
</evidence>
<dbReference type="InterPro" id="IPR029058">
    <property type="entry name" value="AB_hydrolase_fold"/>
</dbReference>
<evidence type="ECO:0000313" key="8">
    <source>
        <dbReference type="EMBL" id="JAC53822.1"/>
    </source>
</evidence>
<dbReference type="Gene3D" id="3.40.50.1820">
    <property type="entry name" value="alpha/beta hydrolase"/>
    <property type="match status" value="1"/>
</dbReference>
<evidence type="ECO:0000256" key="1">
    <source>
        <dbReference type="ARBA" id="ARBA00005964"/>
    </source>
</evidence>
<evidence type="ECO:0000256" key="4">
    <source>
        <dbReference type="ARBA" id="ARBA00023157"/>
    </source>
</evidence>
<keyword evidence="2" id="KW-0719">Serine esterase</keyword>
<evidence type="ECO:0000256" key="3">
    <source>
        <dbReference type="ARBA" id="ARBA00022801"/>
    </source>
</evidence>
<dbReference type="ESTHER" id="bacdo-a0a034whl8">
    <property type="family name" value="Carb_B_Arthropoda"/>
</dbReference>
<dbReference type="GO" id="GO:0052689">
    <property type="term" value="F:carboxylic ester hydrolase activity"/>
    <property type="evidence" value="ECO:0007669"/>
    <property type="project" value="UniProtKB-KW"/>
</dbReference>
<dbReference type="EC" id="3.1.1.-" evidence="6"/>
<accession>A0A034WHL8</accession>
<dbReference type="PANTHER" id="PTHR11559">
    <property type="entry name" value="CARBOXYLESTERASE"/>
    <property type="match status" value="1"/>
</dbReference>
<dbReference type="SUPFAM" id="SSF53474">
    <property type="entry name" value="alpha/beta-Hydrolases"/>
    <property type="match status" value="1"/>
</dbReference>
<comment type="similarity">
    <text evidence="1 6">Belongs to the type-B carboxylesterase/lipase family.</text>
</comment>
<name>A0A034WHL8_BACDO</name>
<keyword evidence="4" id="KW-1015">Disulfide bond</keyword>
<dbReference type="InterPro" id="IPR050309">
    <property type="entry name" value="Type-B_Carboxylest/Lipase"/>
</dbReference>